<name>A0A918GUY2_STRGD</name>
<dbReference type="Gene3D" id="3.50.50.60">
    <property type="entry name" value="FAD/NAD(P)-binding domain"/>
    <property type="match status" value="1"/>
</dbReference>
<reference evidence="2" key="2">
    <citation type="submission" date="2020-09" db="EMBL/GenBank/DDBJ databases">
        <authorList>
            <person name="Sun Q."/>
            <person name="Ohkuma M."/>
        </authorList>
    </citation>
    <scope>NUCLEOTIDE SEQUENCE</scope>
    <source>
        <strain evidence="2">JCM 4234</strain>
    </source>
</reference>
<protein>
    <submittedName>
        <fullName evidence="2">Lycopene cyclase</fullName>
    </submittedName>
</protein>
<dbReference type="AlphaFoldDB" id="A0A918GUY2"/>
<dbReference type="SUPFAM" id="SSF51905">
    <property type="entry name" value="FAD/NAD(P)-binding domain"/>
    <property type="match status" value="1"/>
</dbReference>
<reference evidence="2" key="1">
    <citation type="journal article" date="2014" name="Int. J. Syst. Evol. Microbiol.">
        <title>Complete genome sequence of Corynebacterium casei LMG S-19264T (=DSM 44701T), isolated from a smear-ripened cheese.</title>
        <authorList>
            <consortium name="US DOE Joint Genome Institute (JGI-PGF)"/>
            <person name="Walter F."/>
            <person name="Albersmeier A."/>
            <person name="Kalinowski J."/>
            <person name="Ruckert C."/>
        </authorList>
    </citation>
    <scope>NUCLEOTIDE SEQUENCE</scope>
    <source>
        <strain evidence="2">JCM 4234</strain>
    </source>
</reference>
<accession>A0A918GUY2</accession>
<evidence type="ECO:0000256" key="1">
    <source>
        <dbReference type="SAM" id="MobiDB-lite"/>
    </source>
</evidence>
<organism evidence="2 3">
    <name type="scientific">Streptomyces griseoviridis</name>
    <dbReference type="NCBI Taxonomy" id="45398"/>
    <lineage>
        <taxon>Bacteria</taxon>
        <taxon>Bacillati</taxon>
        <taxon>Actinomycetota</taxon>
        <taxon>Actinomycetes</taxon>
        <taxon>Kitasatosporales</taxon>
        <taxon>Streptomycetaceae</taxon>
        <taxon>Streptomyces</taxon>
    </lineage>
</organism>
<dbReference type="EMBL" id="BMSL01000028">
    <property type="protein sequence ID" value="GGS63417.1"/>
    <property type="molecule type" value="Genomic_DNA"/>
</dbReference>
<proteinExistence type="predicted"/>
<gene>
    <name evidence="2" type="ORF">GCM10010238_60710</name>
</gene>
<dbReference type="Pfam" id="PF05834">
    <property type="entry name" value="Lycopene_cycl"/>
    <property type="match status" value="1"/>
</dbReference>
<feature type="compositionally biased region" description="Basic residues" evidence="1">
    <location>
        <begin position="43"/>
        <end position="53"/>
    </location>
</feature>
<evidence type="ECO:0000313" key="3">
    <source>
        <dbReference type="Proteomes" id="UP000653493"/>
    </source>
</evidence>
<dbReference type="Proteomes" id="UP000653493">
    <property type="component" value="Unassembled WGS sequence"/>
</dbReference>
<evidence type="ECO:0000313" key="2">
    <source>
        <dbReference type="EMBL" id="GGS63417.1"/>
    </source>
</evidence>
<keyword evidence="3" id="KW-1185">Reference proteome</keyword>
<sequence>MRPGRRTARPGDVPPGWADAFPRHGPRHAALVRSCTPLTRSAGARHRTARAAHPRGPPERNTPGTPGAAVARGVDRDRGARGWREAVALDTDIVIVGAGAAGLSLAHRLSPADACGAPGVSVTLVGPPPGPLRPPARTWCFWEAGPGRFDAAVTASWEWLRVRGPRGAVVRRPIAPLRYKMIRSDDFEALVGRDLAGRPLVRRVEATVAAVTARPDGTVRVRGTDAAGGPVELRARWAFDSRPPHRPPPARTRLLQHFRGWFVRTERPVFDPAVVDLMDFRTPQPTRGLSFGYVLPTGRRTALVEYTEFGPAPLTEDAYDRALDDYTRRVLGTGALRVLSTEQGVIPMTDAAFPRRTAGPVFRIGVAGGATRPSTGYTFAAVQRQSEAVAAAVRAGRRPAPPPPHPARARLMDAVLLRALDTGRVDGPELFLRLFDRVPAARLLRFLDGRSRPYEDLAVGARTPVLPMLRTAAELPWLPRRSAP</sequence>
<feature type="region of interest" description="Disordered" evidence="1">
    <location>
        <begin position="1"/>
        <end position="24"/>
    </location>
</feature>
<feature type="region of interest" description="Disordered" evidence="1">
    <location>
        <begin position="37"/>
        <end position="77"/>
    </location>
</feature>
<comment type="caution">
    <text evidence="2">The sequence shown here is derived from an EMBL/GenBank/DDBJ whole genome shotgun (WGS) entry which is preliminary data.</text>
</comment>
<dbReference type="InterPro" id="IPR036188">
    <property type="entry name" value="FAD/NAD-bd_sf"/>
</dbReference>